<dbReference type="PATRIC" id="fig|267850.7.peg.786"/>
<keyword evidence="4" id="KW-0804">Transcription</keyword>
<dbReference type="SUPFAM" id="SSF46785">
    <property type="entry name" value="Winged helix' DNA-binding domain"/>
    <property type="match status" value="1"/>
</dbReference>
<gene>
    <name evidence="6" type="ORF">ADINL_0792</name>
</gene>
<evidence type="ECO:0000256" key="4">
    <source>
        <dbReference type="ARBA" id="ARBA00023163"/>
    </source>
</evidence>
<dbReference type="CDD" id="cd05466">
    <property type="entry name" value="PBP2_LTTR_substrate"/>
    <property type="match status" value="1"/>
</dbReference>
<dbReference type="Proteomes" id="UP000027318">
    <property type="component" value="Unassembled WGS sequence"/>
</dbReference>
<sequence length="290" mass="32653">MINPHWLQSFRALAEQGSFTRAADALGLTQAAVSQHVRFLEDQYGLLVVRKSRPLELTPIGQELLCYALELSEADARFQHRLNLSDSLEGEVSLITPGSSGLLIYPALLALQQQHPGLVIRHRFAPDQEVLQAVLNNQYELGLLTFAPQDKRLKAQAIAEEPLELVHPRGTRVKEWQDLVELGFIDHPDGRAMADKLLSRHFPGQPGAATLPSKGYSNQVSLLLEPVARGLGFTILPRYARQAFLRQDEIAVCQCQRPVVDTLWVIHRAEWPLPRRCQWVLDTMKNCLTH</sequence>
<dbReference type="AlphaFoldDB" id="A0A063Y4X6"/>
<feature type="domain" description="HTH lysR-type" evidence="5">
    <location>
        <begin position="2"/>
        <end position="58"/>
    </location>
</feature>
<dbReference type="GO" id="GO:0000976">
    <property type="term" value="F:transcription cis-regulatory region binding"/>
    <property type="evidence" value="ECO:0007669"/>
    <property type="project" value="TreeGrafter"/>
</dbReference>
<dbReference type="InterPro" id="IPR005119">
    <property type="entry name" value="LysR_subst-bd"/>
</dbReference>
<dbReference type="Pfam" id="PF00126">
    <property type="entry name" value="HTH_1"/>
    <property type="match status" value="1"/>
</dbReference>
<dbReference type="GO" id="GO:0003700">
    <property type="term" value="F:DNA-binding transcription factor activity"/>
    <property type="evidence" value="ECO:0007669"/>
    <property type="project" value="InterPro"/>
</dbReference>
<name>A0A063Y4X6_9GAMM</name>
<dbReference type="STRING" id="267850.ADINL_0792"/>
<dbReference type="SUPFAM" id="SSF53850">
    <property type="entry name" value="Periplasmic binding protein-like II"/>
    <property type="match status" value="1"/>
</dbReference>
<reference evidence="6 7" key="1">
    <citation type="journal article" date="2005" name="Int. J. Syst. Evol. Microbiol.">
        <title>Nitrincola lacisaponensis gen. nov., sp. nov., a novel alkaliphilic bacterium isolated from an alkaline, saline lake.</title>
        <authorList>
            <person name="Dimitriu P.A."/>
            <person name="Shukla S.K."/>
            <person name="Conradt J."/>
            <person name="Marquez M.C."/>
            <person name="Ventosa A."/>
            <person name="Maglia A."/>
            <person name="Peyton B.M."/>
            <person name="Pinkart H.C."/>
            <person name="Mormile M.R."/>
        </authorList>
    </citation>
    <scope>NUCLEOTIDE SEQUENCE [LARGE SCALE GENOMIC DNA]</scope>
    <source>
        <strain evidence="6 7">4CA</strain>
    </source>
</reference>
<organism evidence="6 7">
    <name type="scientific">Nitrincola lacisaponensis</name>
    <dbReference type="NCBI Taxonomy" id="267850"/>
    <lineage>
        <taxon>Bacteria</taxon>
        <taxon>Pseudomonadati</taxon>
        <taxon>Pseudomonadota</taxon>
        <taxon>Gammaproteobacteria</taxon>
        <taxon>Oceanospirillales</taxon>
        <taxon>Oceanospirillaceae</taxon>
        <taxon>Nitrincola</taxon>
    </lineage>
</organism>
<dbReference type="RefSeq" id="WP_036544187.1">
    <property type="nucleotide sequence ID" value="NZ_JMSZ01000016.1"/>
</dbReference>
<dbReference type="Gene3D" id="3.40.190.10">
    <property type="entry name" value="Periplasmic binding protein-like II"/>
    <property type="match status" value="2"/>
</dbReference>
<keyword evidence="2" id="KW-0805">Transcription regulation</keyword>
<keyword evidence="3" id="KW-0238">DNA-binding</keyword>
<evidence type="ECO:0000256" key="2">
    <source>
        <dbReference type="ARBA" id="ARBA00023015"/>
    </source>
</evidence>
<comment type="caution">
    <text evidence="6">The sequence shown here is derived from an EMBL/GenBank/DDBJ whole genome shotgun (WGS) entry which is preliminary data.</text>
</comment>
<evidence type="ECO:0000313" key="7">
    <source>
        <dbReference type="Proteomes" id="UP000027318"/>
    </source>
</evidence>
<evidence type="ECO:0000256" key="3">
    <source>
        <dbReference type="ARBA" id="ARBA00023125"/>
    </source>
</evidence>
<accession>A0A063Y4X6</accession>
<dbReference type="OrthoDB" id="5289754at2"/>
<dbReference type="PRINTS" id="PR00039">
    <property type="entry name" value="HTHLYSR"/>
</dbReference>
<keyword evidence="7" id="KW-1185">Reference proteome</keyword>
<proteinExistence type="inferred from homology"/>
<dbReference type="EMBL" id="JMSZ01000016">
    <property type="protein sequence ID" value="KDE40200.1"/>
    <property type="molecule type" value="Genomic_DNA"/>
</dbReference>
<dbReference type="Gene3D" id="1.10.10.10">
    <property type="entry name" value="Winged helix-like DNA-binding domain superfamily/Winged helix DNA-binding domain"/>
    <property type="match status" value="1"/>
</dbReference>
<comment type="similarity">
    <text evidence="1">Belongs to the LysR transcriptional regulatory family.</text>
</comment>
<dbReference type="InterPro" id="IPR036390">
    <property type="entry name" value="WH_DNA-bd_sf"/>
</dbReference>
<evidence type="ECO:0000259" key="5">
    <source>
        <dbReference type="PROSITE" id="PS50931"/>
    </source>
</evidence>
<evidence type="ECO:0000256" key="1">
    <source>
        <dbReference type="ARBA" id="ARBA00009437"/>
    </source>
</evidence>
<dbReference type="PROSITE" id="PS50931">
    <property type="entry name" value="HTH_LYSR"/>
    <property type="match status" value="1"/>
</dbReference>
<dbReference type="InterPro" id="IPR000847">
    <property type="entry name" value="LysR_HTH_N"/>
</dbReference>
<dbReference type="Pfam" id="PF03466">
    <property type="entry name" value="LysR_substrate"/>
    <property type="match status" value="1"/>
</dbReference>
<dbReference type="InterPro" id="IPR036388">
    <property type="entry name" value="WH-like_DNA-bd_sf"/>
</dbReference>
<dbReference type="PANTHER" id="PTHR30126">
    <property type="entry name" value="HTH-TYPE TRANSCRIPTIONAL REGULATOR"/>
    <property type="match status" value="1"/>
</dbReference>
<evidence type="ECO:0000313" key="6">
    <source>
        <dbReference type="EMBL" id="KDE40200.1"/>
    </source>
</evidence>
<dbReference type="PANTHER" id="PTHR30126:SF99">
    <property type="entry name" value="TRANSCRIPTIONAL REGULATOR LYSR FAMILY"/>
    <property type="match status" value="1"/>
</dbReference>
<protein>
    <submittedName>
        <fullName evidence="6">Transcriptional regulator, LysR family</fullName>
    </submittedName>
</protein>